<protein>
    <submittedName>
        <fullName evidence="5">Excalibur calcium-binding domain-containing protein</fullName>
    </submittedName>
</protein>
<feature type="domain" description="Excalibur calcium-binding" evidence="4">
    <location>
        <begin position="218"/>
        <end position="254"/>
    </location>
</feature>
<dbReference type="EMBL" id="RKHJ01000001">
    <property type="protein sequence ID" value="ROR65766.1"/>
    <property type="molecule type" value="Genomic_DNA"/>
</dbReference>
<feature type="coiled-coil region" evidence="1">
    <location>
        <begin position="85"/>
        <end position="175"/>
    </location>
</feature>
<evidence type="ECO:0000256" key="3">
    <source>
        <dbReference type="SAM" id="Phobius"/>
    </source>
</evidence>
<gene>
    <name evidence="5" type="ORF">EDD26_1136</name>
</gene>
<evidence type="ECO:0000256" key="2">
    <source>
        <dbReference type="SAM" id="MobiDB-lite"/>
    </source>
</evidence>
<evidence type="ECO:0000256" key="1">
    <source>
        <dbReference type="SAM" id="Coils"/>
    </source>
</evidence>
<dbReference type="SMART" id="SM00894">
    <property type="entry name" value="Excalibur"/>
    <property type="match status" value="1"/>
</dbReference>
<name>A0A3N2AS06_9MICO</name>
<feature type="region of interest" description="Disordered" evidence="2">
    <location>
        <begin position="178"/>
        <end position="211"/>
    </location>
</feature>
<feature type="compositionally biased region" description="Pro residues" evidence="2">
    <location>
        <begin position="179"/>
        <end position="188"/>
    </location>
</feature>
<keyword evidence="3" id="KW-1133">Transmembrane helix</keyword>
<feature type="region of interest" description="Disordered" evidence="2">
    <location>
        <begin position="233"/>
        <end position="254"/>
    </location>
</feature>
<feature type="region of interest" description="Disordered" evidence="2">
    <location>
        <begin position="1"/>
        <end position="24"/>
    </location>
</feature>
<dbReference type="Pfam" id="PF05901">
    <property type="entry name" value="Excalibur"/>
    <property type="match status" value="1"/>
</dbReference>
<dbReference type="Gene3D" id="1.20.5.340">
    <property type="match status" value="1"/>
</dbReference>
<dbReference type="InterPro" id="IPR008613">
    <property type="entry name" value="Excalibur_Ca-bd_domain"/>
</dbReference>
<dbReference type="Proteomes" id="UP000275456">
    <property type="component" value="Unassembled WGS sequence"/>
</dbReference>
<feature type="transmembrane region" description="Helical" evidence="3">
    <location>
        <begin position="49"/>
        <end position="78"/>
    </location>
</feature>
<proteinExistence type="predicted"/>
<keyword evidence="3" id="KW-0472">Membrane</keyword>
<sequence>MPAMPPFQQPGPGDSTRGRTPNPMWAQGVPATAYVGTTAQVARTRRRGAWFWVLISLAAVVVLLLSNCAGIVIGVAAAGGIPTQLAETQQALDDATVEVADAQSAEAEARALVASCEQEAEALQGDLDEAVAAAAAGGADLDTANARVTELEASIAGLEARIVELEASLASAQAAAAPAPAPAPPAAAPAPAAQAPAAPARPAPVAGSGSSSGGGNVYYANCTAARNAGAAPVYRGEPGYASHLDRDNDGVGCE</sequence>
<feature type="compositionally biased region" description="Low complexity" evidence="2">
    <location>
        <begin position="189"/>
        <end position="209"/>
    </location>
</feature>
<evidence type="ECO:0000313" key="6">
    <source>
        <dbReference type="Proteomes" id="UP000275456"/>
    </source>
</evidence>
<keyword evidence="3" id="KW-0812">Transmembrane</keyword>
<reference evidence="5 6" key="1">
    <citation type="submission" date="2018-11" db="EMBL/GenBank/DDBJ databases">
        <title>Sequencing the genomes of 1000 actinobacteria strains.</title>
        <authorList>
            <person name="Klenk H.-P."/>
        </authorList>
    </citation>
    <scope>NUCLEOTIDE SEQUENCE [LARGE SCALE GENOMIC DNA]</scope>
    <source>
        <strain evidence="5 6">DSM 9580</strain>
    </source>
</reference>
<organism evidence="5 6">
    <name type="scientific">Agrococcus jenensis</name>
    <dbReference type="NCBI Taxonomy" id="46353"/>
    <lineage>
        <taxon>Bacteria</taxon>
        <taxon>Bacillati</taxon>
        <taxon>Actinomycetota</taxon>
        <taxon>Actinomycetes</taxon>
        <taxon>Micrococcales</taxon>
        <taxon>Microbacteriaceae</taxon>
        <taxon>Agrococcus</taxon>
    </lineage>
</organism>
<feature type="compositionally biased region" description="Basic and acidic residues" evidence="2">
    <location>
        <begin position="243"/>
        <end position="254"/>
    </location>
</feature>
<dbReference type="AlphaFoldDB" id="A0A3N2AS06"/>
<accession>A0A3N2AS06</accession>
<keyword evidence="6" id="KW-1185">Reference proteome</keyword>
<evidence type="ECO:0000313" key="5">
    <source>
        <dbReference type="EMBL" id="ROR65766.1"/>
    </source>
</evidence>
<comment type="caution">
    <text evidence="5">The sequence shown here is derived from an EMBL/GenBank/DDBJ whole genome shotgun (WGS) entry which is preliminary data.</text>
</comment>
<keyword evidence="1" id="KW-0175">Coiled coil</keyword>
<evidence type="ECO:0000259" key="4">
    <source>
        <dbReference type="SMART" id="SM00894"/>
    </source>
</evidence>